<organism evidence="1 2">
    <name type="scientific">Actinomadura adrarensis</name>
    <dbReference type="NCBI Taxonomy" id="1819600"/>
    <lineage>
        <taxon>Bacteria</taxon>
        <taxon>Bacillati</taxon>
        <taxon>Actinomycetota</taxon>
        <taxon>Actinomycetes</taxon>
        <taxon>Streptosporangiales</taxon>
        <taxon>Thermomonosporaceae</taxon>
        <taxon>Actinomadura</taxon>
    </lineage>
</organism>
<reference evidence="2" key="1">
    <citation type="journal article" date="2019" name="Int. J. Syst. Evol. Microbiol.">
        <title>The Global Catalogue of Microorganisms (GCM) 10K type strain sequencing project: providing services to taxonomists for standard genome sequencing and annotation.</title>
        <authorList>
            <consortium name="The Broad Institute Genomics Platform"/>
            <consortium name="The Broad Institute Genome Sequencing Center for Infectious Disease"/>
            <person name="Wu L."/>
            <person name="Ma J."/>
        </authorList>
    </citation>
    <scope>NUCLEOTIDE SEQUENCE [LARGE SCALE GENOMIC DNA]</scope>
    <source>
        <strain evidence="2">JCM 31696</strain>
    </source>
</reference>
<accession>A0ABW3CA75</accession>
<dbReference type="EC" id="4.2.1.17" evidence="1"/>
<feature type="non-terminal residue" evidence="1">
    <location>
        <position position="169"/>
    </location>
</feature>
<dbReference type="Gene3D" id="3.90.226.10">
    <property type="entry name" value="2-enoyl-CoA Hydratase, Chain A, domain 1"/>
    <property type="match status" value="1"/>
</dbReference>
<comment type="caution">
    <text evidence="1">The sequence shown here is derived from an EMBL/GenBank/DDBJ whole genome shotgun (WGS) entry which is preliminary data.</text>
</comment>
<proteinExistence type="predicted"/>
<name>A0ABW3CA75_9ACTN</name>
<dbReference type="EMBL" id="JBHTIR010000396">
    <property type="protein sequence ID" value="MFD0851360.1"/>
    <property type="molecule type" value="Genomic_DNA"/>
</dbReference>
<dbReference type="GO" id="GO:0004300">
    <property type="term" value="F:enoyl-CoA hydratase activity"/>
    <property type="evidence" value="ECO:0007669"/>
    <property type="project" value="UniProtKB-EC"/>
</dbReference>
<dbReference type="Proteomes" id="UP001597083">
    <property type="component" value="Unassembled WGS sequence"/>
</dbReference>
<gene>
    <name evidence="1" type="ORF">ACFQ07_03980</name>
</gene>
<protein>
    <submittedName>
        <fullName evidence="1">Benzoyl-CoA-dihydrodiol lyase</fullName>
        <ecNumber evidence="1">4.2.1.17</ecNumber>
    </submittedName>
</protein>
<sequence length="169" mass="18775">GIREQGADFWTLAVTRELDDLILDLRTNELELGTWVFRTAGDARRVLAYDRLLLDNVEDDWLANEIVLYLKRTLKRLDVTSRSLIALIEPHSCYAGSLLEIALAADRSFHLAGVFEDIDPDAEPATITVDAMNLGLLPMCNGLTRLQTRFHGDDEGLAAVRALAGKPVE</sequence>
<feature type="non-terminal residue" evidence="1">
    <location>
        <position position="1"/>
    </location>
</feature>
<keyword evidence="1" id="KW-0456">Lyase</keyword>
<keyword evidence="2" id="KW-1185">Reference proteome</keyword>
<evidence type="ECO:0000313" key="1">
    <source>
        <dbReference type="EMBL" id="MFD0851360.1"/>
    </source>
</evidence>
<evidence type="ECO:0000313" key="2">
    <source>
        <dbReference type="Proteomes" id="UP001597083"/>
    </source>
</evidence>